<evidence type="ECO:0000313" key="6">
    <source>
        <dbReference type="Proteomes" id="UP000326939"/>
    </source>
</evidence>
<sequence length="115" mass="13256">MLPFLFRGVAVEDPKAPHEEGHGDLKDAPWWPKMKTRQELIESCTIIIWVGSALHSAVNFGQYPYGGYLLNPEWTADREPLEAFKKFGRKLEVIQDRMFDMNKDVNLKNRVGPVK</sequence>
<gene>
    <name evidence="5" type="ORF">DKX38_019393</name>
</gene>
<dbReference type="AlphaFoldDB" id="A0A5N5KG34"/>
<evidence type="ECO:0000256" key="3">
    <source>
        <dbReference type="ARBA" id="ARBA00023002"/>
    </source>
</evidence>
<dbReference type="InterPro" id="IPR000907">
    <property type="entry name" value="LipOase"/>
</dbReference>
<accession>A0A5N5KG34</accession>
<proteinExistence type="predicted"/>
<keyword evidence="6" id="KW-1185">Reference proteome</keyword>
<dbReference type="GO" id="GO:0016702">
    <property type="term" value="F:oxidoreductase activity, acting on single donors with incorporation of molecular oxygen, incorporation of two atoms of oxygen"/>
    <property type="evidence" value="ECO:0007669"/>
    <property type="project" value="InterPro"/>
</dbReference>
<comment type="caution">
    <text evidence="5">The sequence shown here is derived from an EMBL/GenBank/DDBJ whole genome shotgun (WGS) entry which is preliminary data.</text>
</comment>
<evidence type="ECO:0000256" key="1">
    <source>
        <dbReference type="ARBA" id="ARBA00022723"/>
    </source>
</evidence>
<keyword evidence="2" id="KW-0223">Dioxygenase</keyword>
<keyword evidence="1" id="KW-0479">Metal-binding</keyword>
<dbReference type="GO" id="GO:0046872">
    <property type="term" value="F:metal ion binding"/>
    <property type="evidence" value="ECO:0007669"/>
    <property type="project" value="UniProtKB-KW"/>
</dbReference>
<dbReference type="Proteomes" id="UP000326939">
    <property type="component" value="Chromosome 13"/>
</dbReference>
<dbReference type="PANTHER" id="PTHR11771">
    <property type="entry name" value="LIPOXYGENASE"/>
    <property type="match status" value="1"/>
</dbReference>
<organism evidence="5 6">
    <name type="scientific">Salix brachista</name>
    <dbReference type="NCBI Taxonomy" id="2182728"/>
    <lineage>
        <taxon>Eukaryota</taxon>
        <taxon>Viridiplantae</taxon>
        <taxon>Streptophyta</taxon>
        <taxon>Embryophyta</taxon>
        <taxon>Tracheophyta</taxon>
        <taxon>Spermatophyta</taxon>
        <taxon>Magnoliopsida</taxon>
        <taxon>eudicotyledons</taxon>
        <taxon>Gunneridae</taxon>
        <taxon>Pentapetalae</taxon>
        <taxon>rosids</taxon>
        <taxon>fabids</taxon>
        <taxon>Malpighiales</taxon>
        <taxon>Salicaceae</taxon>
        <taxon>Saliceae</taxon>
        <taxon>Salix</taxon>
    </lineage>
</organism>
<reference evidence="6" key="1">
    <citation type="journal article" date="2019" name="Gigascience">
        <title>De novo genome assembly of the endangered Acer yangbiense, a plant species with extremely small populations endemic to Yunnan Province, China.</title>
        <authorList>
            <person name="Yang J."/>
            <person name="Wariss H.M."/>
            <person name="Tao L."/>
            <person name="Zhang R."/>
            <person name="Yun Q."/>
            <person name="Hollingsworth P."/>
            <person name="Dao Z."/>
            <person name="Luo G."/>
            <person name="Guo H."/>
            <person name="Ma Y."/>
            <person name="Sun W."/>
        </authorList>
    </citation>
    <scope>NUCLEOTIDE SEQUENCE [LARGE SCALE GENOMIC DNA]</scope>
    <source>
        <strain evidence="6">cv. br00</strain>
    </source>
</reference>
<keyword evidence="3" id="KW-0560">Oxidoreductase</keyword>
<dbReference type="InterPro" id="IPR036226">
    <property type="entry name" value="LipOase_C_sf"/>
</dbReference>
<dbReference type="PROSITE" id="PS51393">
    <property type="entry name" value="LIPOXYGENASE_3"/>
    <property type="match status" value="1"/>
</dbReference>
<dbReference type="Gene3D" id="1.20.245.10">
    <property type="entry name" value="Lipoxygenase-1, Domain 5"/>
    <property type="match status" value="1"/>
</dbReference>
<feature type="domain" description="Lipoxygenase" evidence="4">
    <location>
        <begin position="18"/>
        <end position="115"/>
    </location>
</feature>
<dbReference type="Pfam" id="PF00305">
    <property type="entry name" value="Lipoxygenase"/>
    <property type="match status" value="1"/>
</dbReference>
<dbReference type="InterPro" id="IPR013819">
    <property type="entry name" value="LipOase_C"/>
</dbReference>
<name>A0A5N5KG34_9ROSI</name>
<evidence type="ECO:0000259" key="4">
    <source>
        <dbReference type="PROSITE" id="PS51393"/>
    </source>
</evidence>
<dbReference type="SUPFAM" id="SSF48484">
    <property type="entry name" value="Lipoxigenase"/>
    <property type="match status" value="1"/>
</dbReference>
<evidence type="ECO:0000256" key="2">
    <source>
        <dbReference type="ARBA" id="ARBA00022964"/>
    </source>
</evidence>
<evidence type="ECO:0000313" key="5">
    <source>
        <dbReference type="EMBL" id="KAB5529312.1"/>
    </source>
</evidence>
<dbReference type="GO" id="GO:0034440">
    <property type="term" value="P:lipid oxidation"/>
    <property type="evidence" value="ECO:0007669"/>
    <property type="project" value="InterPro"/>
</dbReference>
<protein>
    <recommendedName>
        <fullName evidence="4">Lipoxygenase domain-containing protein</fullName>
    </recommendedName>
</protein>
<dbReference type="EMBL" id="VDCV01000013">
    <property type="protein sequence ID" value="KAB5529312.1"/>
    <property type="molecule type" value="Genomic_DNA"/>
</dbReference>